<dbReference type="EMBL" id="CYKH01001766">
    <property type="protein sequence ID" value="CUG89729.1"/>
    <property type="molecule type" value="Genomic_DNA"/>
</dbReference>
<accession>A0A0S4JKM4</accession>
<feature type="non-terminal residue" evidence="1">
    <location>
        <position position="278"/>
    </location>
</feature>
<proteinExistence type="predicted"/>
<evidence type="ECO:0000313" key="2">
    <source>
        <dbReference type="Proteomes" id="UP000051952"/>
    </source>
</evidence>
<dbReference type="Proteomes" id="UP000051952">
    <property type="component" value="Unassembled WGS sequence"/>
</dbReference>
<protein>
    <submittedName>
        <fullName evidence="1">Uncharacterized protein</fullName>
    </submittedName>
</protein>
<sequence>MNLTATGLLGYAVSRRWWTLTAVAPAPTVTISGTSRLSSASSTTIKATVVDISQGTFAWSCVVNGTVCPSLANATAFTLMIAAGAPVGSYTITYSYRGEYNSSLNLTVVASSVPTVRVFHTSAPLSASPLLVYLSSQRVLLGSLVQYAGNSVTYSWYVNGNMLSNASSIGIGATVLSSTALANVGSPQTQIRNTISLRVASSANQEHYGEASVVVVVVETISANLIAALSLSNAAFATALTDKILFTPVITPALTTASSPLGATVAYAFSFYDAVGGK</sequence>
<dbReference type="VEuPathDB" id="TriTrypDB:BSAL_23115"/>
<name>A0A0S4JKM4_BODSA</name>
<dbReference type="AlphaFoldDB" id="A0A0S4JKM4"/>
<organism evidence="1 2">
    <name type="scientific">Bodo saltans</name>
    <name type="common">Flagellated protozoan</name>
    <dbReference type="NCBI Taxonomy" id="75058"/>
    <lineage>
        <taxon>Eukaryota</taxon>
        <taxon>Discoba</taxon>
        <taxon>Euglenozoa</taxon>
        <taxon>Kinetoplastea</taxon>
        <taxon>Metakinetoplastina</taxon>
        <taxon>Eubodonida</taxon>
        <taxon>Bodonidae</taxon>
        <taxon>Bodo</taxon>
    </lineage>
</organism>
<keyword evidence="2" id="KW-1185">Reference proteome</keyword>
<gene>
    <name evidence="1" type="ORF">BSAL_23115</name>
</gene>
<evidence type="ECO:0000313" key="1">
    <source>
        <dbReference type="EMBL" id="CUG89729.1"/>
    </source>
</evidence>
<reference evidence="2" key="1">
    <citation type="submission" date="2015-09" db="EMBL/GenBank/DDBJ databases">
        <authorList>
            <consortium name="Pathogen Informatics"/>
        </authorList>
    </citation>
    <scope>NUCLEOTIDE SEQUENCE [LARGE SCALE GENOMIC DNA]</scope>
    <source>
        <strain evidence="2">Lake Konstanz</strain>
    </source>
</reference>